<name>A0A0D9AMK2_STUST</name>
<keyword evidence="1" id="KW-0732">Signal</keyword>
<protein>
    <submittedName>
        <fullName evidence="2">Nickel ABC transporter substrate-binding protein</fullName>
    </submittedName>
</protein>
<dbReference type="AlphaFoldDB" id="A0A0D9AMK2"/>
<accession>A0A0D9AMK2</accession>
<dbReference type="PATRIC" id="fig|316.101.peg.4487"/>
<dbReference type="RefSeq" id="WP_045162324.1">
    <property type="nucleotide sequence ID" value="NZ_JYHV01000018.1"/>
</dbReference>
<dbReference type="OrthoDB" id="5368503at2"/>
<organism evidence="2 3">
    <name type="scientific">Stutzerimonas stutzeri</name>
    <name type="common">Pseudomonas stutzeri</name>
    <dbReference type="NCBI Taxonomy" id="316"/>
    <lineage>
        <taxon>Bacteria</taxon>
        <taxon>Pseudomonadati</taxon>
        <taxon>Pseudomonadota</taxon>
        <taxon>Gammaproteobacteria</taxon>
        <taxon>Pseudomonadales</taxon>
        <taxon>Pseudomonadaceae</taxon>
        <taxon>Stutzerimonas</taxon>
    </lineage>
</organism>
<gene>
    <name evidence="2" type="ORF">UF78_11335</name>
</gene>
<feature type="chain" id="PRO_5002338394" evidence="1">
    <location>
        <begin position="24"/>
        <end position="241"/>
    </location>
</feature>
<evidence type="ECO:0000313" key="3">
    <source>
        <dbReference type="Proteomes" id="UP000032487"/>
    </source>
</evidence>
<dbReference type="InterPro" id="IPR019613">
    <property type="entry name" value="DUF4198"/>
</dbReference>
<dbReference type="Proteomes" id="UP000032487">
    <property type="component" value="Unassembled WGS sequence"/>
</dbReference>
<evidence type="ECO:0000313" key="2">
    <source>
        <dbReference type="EMBL" id="KJH81962.1"/>
    </source>
</evidence>
<dbReference type="Pfam" id="PF10670">
    <property type="entry name" value="DUF4198"/>
    <property type="match status" value="1"/>
</dbReference>
<proteinExistence type="predicted"/>
<evidence type="ECO:0000256" key="1">
    <source>
        <dbReference type="SAM" id="SignalP"/>
    </source>
</evidence>
<feature type="signal peptide" evidence="1">
    <location>
        <begin position="1"/>
        <end position="23"/>
    </location>
</feature>
<comment type="caution">
    <text evidence="2">The sequence shown here is derived from an EMBL/GenBank/DDBJ whole genome shotgun (WGS) entry which is preliminary data.</text>
</comment>
<dbReference type="EMBL" id="JYHV01000018">
    <property type="protein sequence ID" value="KJH81962.1"/>
    <property type="molecule type" value="Genomic_DNA"/>
</dbReference>
<reference evidence="2 3" key="1">
    <citation type="submission" date="2015-02" db="EMBL/GenBank/DDBJ databases">
        <title>Draft genome sequence of Pseudomonas stutzeri NT0128 isolated from wheat (Triticum turgidum) rhizosphere.</title>
        <authorList>
            <person name="Tovi N."/>
            <person name="Frenk S."/>
            <person name="Hadar Y."/>
            <person name="Minz D."/>
        </authorList>
    </citation>
    <scope>NUCLEOTIDE SEQUENCE [LARGE SCALE GENOMIC DNA]</scope>
    <source>
        <strain evidence="2 3">NT0128</strain>
    </source>
</reference>
<sequence>MNKQHAKIAAALIAMLMAGQASAHGMWTEERRGNIEVIYGHGAEDNAYDAKKISGAWATDLHGGRIPVTVERLGDHARLQPLQPPAVIAVALDNGYWTQAPDKTWRNVGESQVPDALDSGRYYKYSLALLEEGAKLPALDKLKLVIVPQVDPLSLNMGDALPVQVLVDGKPAEGIELFGDYINDPDHVVATTDAQGKAVVPVRNREFNVIGASTSIASKDPDARVRGMFTSLSFRKADHQH</sequence>